<evidence type="ECO:0000256" key="10">
    <source>
        <dbReference type="PROSITE-ProRule" id="PRU00125"/>
    </source>
</evidence>
<dbReference type="InterPro" id="IPR017970">
    <property type="entry name" value="Homeobox_CS"/>
</dbReference>
<evidence type="ECO:0000256" key="4">
    <source>
        <dbReference type="ARBA" id="ARBA00022833"/>
    </source>
</evidence>
<dbReference type="PANTHER" id="PTHR24208">
    <property type="entry name" value="LIM/HOMEOBOX PROTEIN LHX"/>
    <property type="match status" value="1"/>
</dbReference>
<dbReference type="EMBL" id="CAJNOQ010001637">
    <property type="protein sequence ID" value="CAF0908775.1"/>
    <property type="molecule type" value="Genomic_DNA"/>
</dbReference>
<dbReference type="SMART" id="SM00132">
    <property type="entry name" value="LIM"/>
    <property type="match status" value="2"/>
</dbReference>
<evidence type="ECO:0000256" key="11">
    <source>
        <dbReference type="RuleBase" id="RU000682"/>
    </source>
</evidence>
<feature type="domain" description="LIM zinc-binding" evidence="13">
    <location>
        <begin position="85"/>
        <end position="147"/>
    </location>
</feature>
<comment type="subcellular location">
    <subcellularLocation>
        <location evidence="1 9 11">Nucleus</location>
    </subcellularLocation>
</comment>
<evidence type="ECO:0000256" key="9">
    <source>
        <dbReference type="PROSITE-ProRule" id="PRU00108"/>
    </source>
</evidence>
<evidence type="ECO:0000259" key="14">
    <source>
        <dbReference type="PROSITE" id="PS50071"/>
    </source>
</evidence>
<dbReference type="PROSITE" id="PS50023">
    <property type="entry name" value="LIM_DOMAIN_2"/>
    <property type="match status" value="2"/>
</dbReference>
<feature type="domain" description="LIM zinc-binding" evidence="13">
    <location>
        <begin position="23"/>
        <end position="84"/>
    </location>
</feature>
<evidence type="ECO:0000313" key="19">
    <source>
        <dbReference type="Proteomes" id="UP000663829"/>
    </source>
</evidence>
<dbReference type="Proteomes" id="UP000682733">
    <property type="component" value="Unassembled WGS sequence"/>
</dbReference>
<feature type="region of interest" description="Disordered" evidence="12">
    <location>
        <begin position="348"/>
        <end position="410"/>
    </location>
</feature>
<dbReference type="EMBL" id="CAJOBA010000055">
    <property type="protein sequence ID" value="CAF3499187.1"/>
    <property type="molecule type" value="Genomic_DNA"/>
</dbReference>
<dbReference type="GO" id="GO:0000981">
    <property type="term" value="F:DNA-binding transcription factor activity, RNA polymerase II-specific"/>
    <property type="evidence" value="ECO:0007669"/>
    <property type="project" value="InterPro"/>
</dbReference>
<dbReference type="Proteomes" id="UP000677228">
    <property type="component" value="Unassembled WGS sequence"/>
</dbReference>
<evidence type="ECO:0000256" key="6">
    <source>
        <dbReference type="ARBA" id="ARBA00023125"/>
    </source>
</evidence>
<dbReference type="InterPro" id="IPR050453">
    <property type="entry name" value="LIM_Homeobox_TF"/>
</dbReference>
<evidence type="ECO:0000256" key="12">
    <source>
        <dbReference type="SAM" id="MobiDB-lite"/>
    </source>
</evidence>
<dbReference type="AlphaFoldDB" id="A0A814A7M8"/>
<evidence type="ECO:0000256" key="5">
    <source>
        <dbReference type="ARBA" id="ARBA00023038"/>
    </source>
</evidence>
<feature type="compositionally biased region" description="Basic residues" evidence="12">
    <location>
        <begin position="275"/>
        <end position="291"/>
    </location>
</feature>
<evidence type="ECO:0000256" key="1">
    <source>
        <dbReference type="ARBA" id="ARBA00004123"/>
    </source>
</evidence>
<dbReference type="FunFam" id="2.10.110.10:FF:000033">
    <property type="entry name" value="LIM/homeobox protein Lhx9 isoform X2"/>
    <property type="match status" value="1"/>
</dbReference>
<dbReference type="FunFam" id="1.10.10.60:FF:000027">
    <property type="entry name" value="LIM/homeobox protein Lhx9"/>
    <property type="match status" value="1"/>
</dbReference>
<protein>
    <submittedName>
        <fullName evidence="16">Uncharacterized protein</fullName>
    </submittedName>
</protein>
<dbReference type="Pfam" id="PF00046">
    <property type="entry name" value="Homeodomain"/>
    <property type="match status" value="1"/>
</dbReference>
<dbReference type="SMART" id="SM00389">
    <property type="entry name" value="HOX"/>
    <property type="match status" value="1"/>
</dbReference>
<dbReference type="FunFam" id="2.10.110.10:FF:000136">
    <property type="entry name" value="LIM domain family"/>
    <property type="match status" value="1"/>
</dbReference>
<gene>
    <name evidence="16" type="ORF">GPM918_LOCUS9032</name>
    <name evidence="15" type="ORF">OVA965_LOCUS417</name>
    <name evidence="18" type="ORF">SRO942_LOCUS9033</name>
    <name evidence="17" type="ORF">TMI583_LOCUS417</name>
</gene>
<evidence type="ECO:0000313" key="18">
    <source>
        <dbReference type="EMBL" id="CAF3690218.1"/>
    </source>
</evidence>
<dbReference type="EMBL" id="CAJOBC010001637">
    <property type="protein sequence ID" value="CAF3690218.1"/>
    <property type="molecule type" value="Genomic_DNA"/>
</dbReference>
<dbReference type="GO" id="GO:0000977">
    <property type="term" value="F:RNA polymerase II transcription regulatory region sequence-specific DNA binding"/>
    <property type="evidence" value="ECO:0007669"/>
    <property type="project" value="TreeGrafter"/>
</dbReference>
<name>A0A814A7M8_9BILA</name>
<feature type="compositionally biased region" description="Gly residues" evidence="12">
    <location>
        <begin position="198"/>
        <end position="208"/>
    </location>
</feature>
<dbReference type="InterPro" id="IPR001781">
    <property type="entry name" value="Znf_LIM"/>
</dbReference>
<comment type="caution">
    <text evidence="16">The sequence shown here is derived from an EMBL/GenBank/DDBJ whole genome shotgun (WGS) entry which is preliminary data.</text>
</comment>
<dbReference type="PROSITE" id="PS00027">
    <property type="entry name" value="HOMEOBOX_1"/>
    <property type="match status" value="1"/>
</dbReference>
<dbReference type="Gene3D" id="2.10.110.10">
    <property type="entry name" value="Cysteine Rich Protein"/>
    <property type="match status" value="2"/>
</dbReference>
<dbReference type="Proteomes" id="UP000663829">
    <property type="component" value="Unassembled WGS sequence"/>
</dbReference>
<dbReference type="Pfam" id="PF00412">
    <property type="entry name" value="LIM"/>
    <property type="match status" value="2"/>
</dbReference>
<evidence type="ECO:0000256" key="8">
    <source>
        <dbReference type="ARBA" id="ARBA00023242"/>
    </source>
</evidence>
<dbReference type="Proteomes" id="UP000681722">
    <property type="component" value="Unassembled WGS sequence"/>
</dbReference>
<keyword evidence="7 9" id="KW-0371">Homeobox</keyword>
<dbReference type="GO" id="GO:0030182">
    <property type="term" value="P:neuron differentiation"/>
    <property type="evidence" value="ECO:0007669"/>
    <property type="project" value="TreeGrafter"/>
</dbReference>
<feature type="compositionally biased region" description="Low complexity" evidence="12">
    <location>
        <begin position="352"/>
        <end position="369"/>
    </location>
</feature>
<dbReference type="OrthoDB" id="9990008at2759"/>
<keyword evidence="19" id="KW-1185">Reference proteome</keyword>
<proteinExistence type="predicted"/>
<dbReference type="PANTHER" id="PTHR24208:SF168">
    <property type="entry name" value="PROTEIN APTEROUS"/>
    <property type="match status" value="1"/>
</dbReference>
<dbReference type="SUPFAM" id="SSF57716">
    <property type="entry name" value="Glucocorticoid receptor-like (DNA-binding domain)"/>
    <property type="match status" value="2"/>
</dbReference>
<dbReference type="PROSITE" id="PS50071">
    <property type="entry name" value="HOMEOBOX_2"/>
    <property type="match status" value="1"/>
</dbReference>
<feature type="compositionally biased region" description="Basic residues" evidence="12">
    <location>
        <begin position="216"/>
        <end position="225"/>
    </location>
</feature>
<evidence type="ECO:0000313" key="17">
    <source>
        <dbReference type="EMBL" id="CAF3499187.1"/>
    </source>
</evidence>
<dbReference type="Gene3D" id="1.10.10.60">
    <property type="entry name" value="Homeodomain-like"/>
    <property type="match status" value="1"/>
</dbReference>
<dbReference type="GO" id="GO:0046872">
    <property type="term" value="F:metal ion binding"/>
    <property type="evidence" value="ECO:0007669"/>
    <property type="project" value="UniProtKB-KW"/>
</dbReference>
<accession>A0A814A7M8</accession>
<keyword evidence="3" id="KW-0677">Repeat</keyword>
<reference evidence="16" key="1">
    <citation type="submission" date="2021-02" db="EMBL/GenBank/DDBJ databases">
        <authorList>
            <person name="Nowell W R."/>
        </authorList>
    </citation>
    <scope>NUCLEOTIDE SEQUENCE</scope>
</reference>
<evidence type="ECO:0000259" key="13">
    <source>
        <dbReference type="PROSITE" id="PS50023"/>
    </source>
</evidence>
<dbReference type="GO" id="GO:0005634">
    <property type="term" value="C:nucleus"/>
    <property type="evidence" value="ECO:0007669"/>
    <property type="project" value="UniProtKB-SubCell"/>
</dbReference>
<evidence type="ECO:0000256" key="2">
    <source>
        <dbReference type="ARBA" id="ARBA00022723"/>
    </source>
</evidence>
<dbReference type="PROSITE" id="PS00478">
    <property type="entry name" value="LIM_DOMAIN_1"/>
    <property type="match status" value="1"/>
</dbReference>
<feature type="region of interest" description="Disordered" evidence="12">
    <location>
        <begin position="196"/>
        <end position="291"/>
    </location>
</feature>
<keyword evidence="2 10" id="KW-0479">Metal-binding</keyword>
<feature type="domain" description="Homeobox" evidence="14">
    <location>
        <begin position="284"/>
        <end position="344"/>
    </location>
</feature>
<keyword evidence="6 9" id="KW-0238">DNA-binding</keyword>
<feature type="DNA-binding region" description="Homeobox" evidence="9">
    <location>
        <begin position="286"/>
        <end position="345"/>
    </location>
</feature>
<keyword evidence="4 10" id="KW-0862">Zinc</keyword>
<evidence type="ECO:0000313" key="15">
    <source>
        <dbReference type="EMBL" id="CAF0725803.1"/>
    </source>
</evidence>
<evidence type="ECO:0000313" key="16">
    <source>
        <dbReference type="EMBL" id="CAF0908775.1"/>
    </source>
</evidence>
<dbReference type="CDD" id="cd00086">
    <property type="entry name" value="homeodomain"/>
    <property type="match status" value="1"/>
</dbReference>
<dbReference type="InterPro" id="IPR009057">
    <property type="entry name" value="Homeodomain-like_sf"/>
</dbReference>
<organism evidence="16 19">
    <name type="scientific">Didymodactylos carnosus</name>
    <dbReference type="NCBI Taxonomy" id="1234261"/>
    <lineage>
        <taxon>Eukaryota</taxon>
        <taxon>Metazoa</taxon>
        <taxon>Spiralia</taxon>
        <taxon>Gnathifera</taxon>
        <taxon>Rotifera</taxon>
        <taxon>Eurotatoria</taxon>
        <taxon>Bdelloidea</taxon>
        <taxon>Philodinida</taxon>
        <taxon>Philodinidae</taxon>
        <taxon>Didymodactylos</taxon>
    </lineage>
</organism>
<dbReference type="EMBL" id="CAJNOK010000055">
    <property type="protein sequence ID" value="CAF0725803.1"/>
    <property type="molecule type" value="Genomic_DNA"/>
</dbReference>
<evidence type="ECO:0000256" key="7">
    <source>
        <dbReference type="ARBA" id="ARBA00023155"/>
    </source>
</evidence>
<dbReference type="InterPro" id="IPR001356">
    <property type="entry name" value="HD"/>
</dbReference>
<dbReference type="SUPFAM" id="SSF46689">
    <property type="entry name" value="Homeodomain-like"/>
    <property type="match status" value="1"/>
</dbReference>
<keyword evidence="5 10" id="KW-0440">LIM domain</keyword>
<evidence type="ECO:0000256" key="3">
    <source>
        <dbReference type="ARBA" id="ARBA00022737"/>
    </source>
</evidence>
<keyword evidence="8 9" id="KW-0539">Nucleus</keyword>
<sequence>MPTLEIGDPGGTNSGGSNNVGSVECYGCNCKIEERYYLMAIDKIWHLSCLRCFDCNMSLEREMTCFSRDGQIYCKDDYVKRYCSRICSRCRTLIRPNELIMRAKQYIYHLECFSCVSCNQPLHPGDEFGLKDDELFCRVHYYEYESLLSSPSTNHPPPPPPPQLSAYLNSIQYSPLPFMPEESGYYSLPLTATSNNGSGSGSGSGSSGGTHSKTSTGKRTRKRKIDRQEIPDYITTSSPPPSVGPQSDLFPLDGYYLDDVENSLLNDPSSMSQQHSHHSHSHHQRQKRVRTSFKHHQLRCMRSYFNLNHNPDAKDLKNLAEKTGLPKRVLQVWFQNARAKFRRSVSRTDCIGTSGSNTTTTDGNPSSTTAINSSSKNNCGGEDSSNMSSPAESEKTSSLNMSESETCGSI</sequence>
<feature type="compositionally biased region" description="Polar residues" evidence="12">
    <location>
        <begin position="370"/>
        <end position="410"/>
    </location>
</feature>